<protein>
    <recommendedName>
        <fullName evidence="4">Sporulation protein</fullName>
    </recommendedName>
</protein>
<name>W4QSP8_HALA3</name>
<proteinExistence type="predicted"/>
<sequence>MMKSFMCLVSFTCLLYLSGCNTQTYEAVEVFQIDLLELSDQSKAYDQSGYKIVNSITTTSETRNMLKADIKAIEDHFDPNGNYVKTVILHSKSTLNKLNDTLTDHQREEILDQPSTIFFEEEFNEAERELVKARVMEFIDRLPTN</sequence>
<dbReference type="AlphaFoldDB" id="W4QSP8"/>
<accession>W4QSP8</accession>
<feature type="signal peptide" evidence="1">
    <location>
        <begin position="1"/>
        <end position="22"/>
    </location>
</feature>
<comment type="caution">
    <text evidence="2">The sequence shown here is derived from an EMBL/GenBank/DDBJ whole genome shotgun (WGS) entry which is preliminary data.</text>
</comment>
<organism evidence="2 3">
    <name type="scientific">Halalkalibacter akibai (strain ATCC 43226 / DSM 21942 / CIP 109018 / JCM 9157 / 1139)</name>
    <name type="common">Bacillus akibai</name>
    <dbReference type="NCBI Taxonomy" id="1236973"/>
    <lineage>
        <taxon>Bacteria</taxon>
        <taxon>Bacillati</taxon>
        <taxon>Bacillota</taxon>
        <taxon>Bacilli</taxon>
        <taxon>Bacillales</taxon>
        <taxon>Bacillaceae</taxon>
        <taxon>Halalkalibacter</taxon>
    </lineage>
</organism>
<evidence type="ECO:0000256" key="1">
    <source>
        <dbReference type="SAM" id="SignalP"/>
    </source>
</evidence>
<evidence type="ECO:0000313" key="2">
    <source>
        <dbReference type="EMBL" id="GAE34364.1"/>
    </source>
</evidence>
<evidence type="ECO:0008006" key="4">
    <source>
        <dbReference type="Google" id="ProtNLM"/>
    </source>
</evidence>
<feature type="chain" id="PRO_5039315550" description="Sporulation protein" evidence="1">
    <location>
        <begin position="23"/>
        <end position="145"/>
    </location>
</feature>
<keyword evidence="1" id="KW-0732">Signal</keyword>
<keyword evidence="3" id="KW-1185">Reference proteome</keyword>
<dbReference type="Proteomes" id="UP000018896">
    <property type="component" value="Unassembled WGS sequence"/>
</dbReference>
<evidence type="ECO:0000313" key="3">
    <source>
        <dbReference type="Proteomes" id="UP000018896"/>
    </source>
</evidence>
<reference evidence="2 3" key="1">
    <citation type="journal article" date="2014" name="Genome Announc.">
        <title>Draft Genome Sequences of Three Alkaliphilic Bacillus Strains, Bacillus wakoensis JCM 9140T, Bacillus akibai JCM 9157T, and Bacillus hemicellulosilyticus JCM 9152T.</title>
        <authorList>
            <person name="Yuki M."/>
            <person name="Oshima K."/>
            <person name="Suda W."/>
            <person name="Oshida Y."/>
            <person name="Kitamura K."/>
            <person name="Iida T."/>
            <person name="Hattori M."/>
            <person name="Ohkuma M."/>
        </authorList>
    </citation>
    <scope>NUCLEOTIDE SEQUENCE [LARGE SCALE GENOMIC DNA]</scope>
    <source>
        <strain evidence="2 3">JCM 9157</strain>
    </source>
</reference>
<gene>
    <name evidence="2" type="ORF">JCM9157_1415</name>
</gene>
<dbReference type="EMBL" id="BAUV01000007">
    <property type="protein sequence ID" value="GAE34364.1"/>
    <property type="molecule type" value="Genomic_DNA"/>
</dbReference>